<dbReference type="EMBL" id="CP066690">
    <property type="protein sequence ID" value="QQG45326.1"/>
    <property type="molecule type" value="Genomic_DNA"/>
</dbReference>
<evidence type="ECO:0000256" key="1">
    <source>
        <dbReference type="SAM" id="Phobius"/>
    </source>
</evidence>
<dbReference type="PROSITE" id="PS51257">
    <property type="entry name" value="PROKAR_LIPOPROTEIN"/>
    <property type="match status" value="1"/>
</dbReference>
<keyword evidence="1" id="KW-0472">Membrane</keyword>
<keyword evidence="1" id="KW-1133">Transmembrane helix</keyword>
<evidence type="ECO:0000313" key="3">
    <source>
        <dbReference type="Proteomes" id="UP000595618"/>
    </source>
</evidence>
<dbReference type="AlphaFoldDB" id="A0A7T5RJI9"/>
<protein>
    <submittedName>
        <fullName evidence="2">Uncharacterized protein</fullName>
    </submittedName>
</protein>
<proteinExistence type="predicted"/>
<organism evidence="2 3">
    <name type="scientific">Candidatus Sungiibacteriota bacterium</name>
    <dbReference type="NCBI Taxonomy" id="2750080"/>
    <lineage>
        <taxon>Bacteria</taxon>
        <taxon>Candidatus Sungiibacteriota</taxon>
    </lineage>
</organism>
<reference evidence="2 3" key="1">
    <citation type="submission" date="2020-07" db="EMBL/GenBank/DDBJ databases">
        <title>Huge and variable diversity of episymbiotic CPR bacteria and DPANN archaea in groundwater ecosystems.</title>
        <authorList>
            <person name="He C.Y."/>
            <person name="Keren R."/>
            <person name="Whittaker M."/>
            <person name="Farag I.F."/>
            <person name="Doudna J."/>
            <person name="Cate J.H.D."/>
            <person name="Banfield J.F."/>
        </authorList>
    </citation>
    <scope>NUCLEOTIDE SEQUENCE [LARGE SCALE GENOMIC DNA]</scope>
    <source>
        <strain evidence="2">NC_groundwater_541_Ag_S-0.1um_46_50</strain>
    </source>
</reference>
<gene>
    <name evidence="2" type="ORF">HYW89_00070</name>
</gene>
<keyword evidence="1" id="KW-0812">Transmembrane</keyword>
<evidence type="ECO:0000313" key="2">
    <source>
        <dbReference type="EMBL" id="QQG45326.1"/>
    </source>
</evidence>
<name>A0A7T5RJI9_9BACT</name>
<sequence>MDKHPSWYRDLIYIAVFGFMIGLLFSGCAKVNVNATDWRTLKPQDFPPLVIDGVTIPLSPDLLQGVENQAWIFEDYSWSNKEVLRKIRVRFYRIHGLGWRAAVELEWQLENPAHEGLPSYYAGGVYSPKFSGRGLIAGYFGTYILTPQGWNRHPSSGTLLNPTGFIKYPTSLEDAKPLVESLIKESLKKVK</sequence>
<feature type="transmembrane region" description="Helical" evidence="1">
    <location>
        <begin position="12"/>
        <end position="33"/>
    </location>
</feature>
<dbReference type="Proteomes" id="UP000595618">
    <property type="component" value="Chromosome"/>
</dbReference>
<accession>A0A7T5RJI9</accession>